<dbReference type="InterPro" id="IPR009511">
    <property type="entry name" value="MAD1/Cdc20-bound-Mad2-bd"/>
</dbReference>
<protein>
    <submittedName>
        <fullName evidence="1">Uncharacterized protein</fullName>
    </submittedName>
</protein>
<dbReference type="AlphaFoldDB" id="A0AAG5DND3"/>
<reference evidence="1" key="1">
    <citation type="submission" date="2024-04" db="UniProtKB">
        <authorList>
            <consortium name="EnsemblMetazoa"/>
        </authorList>
    </citation>
    <scope>IDENTIFICATION</scope>
    <source>
        <strain evidence="1">EBRO</strain>
    </source>
</reference>
<dbReference type="Proteomes" id="UP000075880">
    <property type="component" value="Unassembled WGS sequence"/>
</dbReference>
<organism evidence="1 2">
    <name type="scientific">Anopheles atroparvus</name>
    <name type="common">European mosquito</name>
    <dbReference type="NCBI Taxonomy" id="41427"/>
    <lineage>
        <taxon>Eukaryota</taxon>
        <taxon>Metazoa</taxon>
        <taxon>Ecdysozoa</taxon>
        <taxon>Arthropoda</taxon>
        <taxon>Hexapoda</taxon>
        <taxon>Insecta</taxon>
        <taxon>Pterygota</taxon>
        <taxon>Neoptera</taxon>
        <taxon>Endopterygota</taxon>
        <taxon>Diptera</taxon>
        <taxon>Nematocera</taxon>
        <taxon>Culicoidea</taxon>
        <taxon>Culicidae</taxon>
        <taxon>Anophelinae</taxon>
        <taxon>Anopheles</taxon>
    </lineage>
</organism>
<proteinExistence type="predicted"/>
<sequence length="279" mass="31884">MRPTKPIEIELGVPFITKKCASGILRTIVEILMYQRNQIPFVYGTLRTIITKLELLDENSELDDAATARVPKMHATKQRTQAKEAFYNAEILFDTIDKILMEHSTVREVMILFGRTIYTAKEAIVINLPPINARLPGYNHQREMNKNLHQIAKTLSLSDEHTDNMLVQDTTNMFVLIKPLVIPQQIGKSNSIYPLDEFQLPSKCVRFVINMKTSEAKTEGSVGMCEKFLIFEEGHETPSVIDNRPESTIETEDMTCWHQLGVVVKGFKPAFRKGCQLWE</sequence>
<dbReference type="PANTHER" id="PTHR15681:SF1">
    <property type="entry name" value="MAD2L1-BINDING PROTEIN"/>
    <property type="match status" value="1"/>
</dbReference>
<dbReference type="InterPro" id="IPR053729">
    <property type="entry name" value="MAD2L1BP_domain_sf"/>
</dbReference>
<dbReference type="Gene3D" id="3.30.900.20">
    <property type="match status" value="1"/>
</dbReference>
<dbReference type="PANTHER" id="PTHR15681">
    <property type="entry name" value="MAD2L1-BINDING PROTEIN"/>
    <property type="match status" value="1"/>
</dbReference>
<accession>A0AAG5DND3</accession>
<evidence type="ECO:0000313" key="1">
    <source>
        <dbReference type="EnsemblMetazoa" id="ENSAATROPP012189"/>
    </source>
</evidence>
<keyword evidence="2" id="KW-1185">Reference proteome</keyword>
<dbReference type="GO" id="GO:0005634">
    <property type="term" value="C:nucleus"/>
    <property type="evidence" value="ECO:0007669"/>
    <property type="project" value="InterPro"/>
</dbReference>
<evidence type="ECO:0000313" key="2">
    <source>
        <dbReference type="Proteomes" id="UP000075880"/>
    </source>
</evidence>
<name>A0AAG5DND3_ANOAO</name>
<dbReference type="GO" id="GO:0007096">
    <property type="term" value="P:regulation of exit from mitosis"/>
    <property type="evidence" value="ECO:0007669"/>
    <property type="project" value="InterPro"/>
</dbReference>
<dbReference type="EnsemblMetazoa" id="ENSAATROPT013401">
    <property type="protein sequence ID" value="ENSAATROPP012189"/>
    <property type="gene ID" value="ENSAATROPG010886"/>
</dbReference>